<evidence type="ECO:0000313" key="3">
    <source>
        <dbReference type="Proteomes" id="UP001205311"/>
    </source>
</evidence>
<reference evidence="2 3" key="1">
    <citation type="submission" date="2022-06" db="EMBL/GenBank/DDBJ databases">
        <title>Genomic Encyclopedia of Archaeal and Bacterial Type Strains, Phase II (KMG-II): from individual species to whole genera.</title>
        <authorList>
            <person name="Goeker M."/>
        </authorList>
    </citation>
    <scope>NUCLEOTIDE SEQUENCE [LARGE SCALE GENOMIC DNA]</scope>
    <source>
        <strain evidence="2 3">DSM 40477</strain>
    </source>
</reference>
<dbReference type="Proteomes" id="UP001205311">
    <property type="component" value="Unassembled WGS sequence"/>
</dbReference>
<dbReference type="RefSeq" id="WP_253668565.1">
    <property type="nucleotide sequence ID" value="NZ_JAMTCP010000004.1"/>
</dbReference>
<proteinExistence type="predicted"/>
<sequence length="75" mass="7981">MSRATFDGLQGLCGLVAVTLGVIPLVRWLISAQHGALFRWVFGEQTGVLGYLLPMLVVAVMIGAIAALEKAKNRA</sequence>
<gene>
    <name evidence="2" type="ORF">LX15_001308</name>
</gene>
<keyword evidence="1" id="KW-1133">Transmembrane helix</keyword>
<feature type="transmembrane region" description="Helical" evidence="1">
    <location>
        <begin position="12"/>
        <end position="30"/>
    </location>
</feature>
<accession>A0ABT1HQ49</accession>
<protein>
    <submittedName>
        <fullName evidence="2">Uncharacterized protein</fullName>
    </submittedName>
</protein>
<name>A0ABT1HQ49_STRSD</name>
<keyword evidence="1" id="KW-0812">Transmembrane</keyword>
<evidence type="ECO:0000313" key="2">
    <source>
        <dbReference type="EMBL" id="MCP2257623.1"/>
    </source>
</evidence>
<dbReference type="EMBL" id="JAMTCP010000004">
    <property type="protein sequence ID" value="MCP2257623.1"/>
    <property type="molecule type" value="Genomic_DNA"/>
</dbReference>
<keyword evidence="3" id="KW-1185">Reference proteome</keyword>
<organism evidence="2 3">
    <name type="scientific">Streptoalloteichus tenebrarius (strain ATCC 17920 / DSM 40477 / JCM 4838 / CBS 697.72 / NBRC 16177 / NCIMB 11028 / NRRL B-12390 / A12253. 1 / ISP 5477)</name>
    <name type="common">Streptomyces tenebrarius</name>
    <dbReference type="NCBI Taxonomy" id="1933"/>
    <lineage>
        <taxon>Bacteria</taxon>
        <taxon>Bacillati</taxon>
        <taxon>Actinomycetota</taxon>
        <taxon>Actinomycetes</taxon>
        <taxon>Pseudonocardiales</taxon>
        <taxon>Pseudonocardiaceae</taxon>
        <taxon>Streptoalloteichus</taxon>
    </lineage>
</organism>
<feature type="transmembrane region" description="Helical" evidence="1">
    <location>
        <begin position="50"/>
        <end position="68"/>
    </location>
</feature>
<evidence type="ECO:0000256" key="1">
    <source>
        <dbReference type="SAM" id="Phobius"/>
    </source>
</evidence>
<comment type="caution">
    <text evidence="2">The sequence shown here is derived from an EMBL/GenBank/DDBJ whole genome shotgun (WGS) entry which is preliminary data.</text>
</comment>
<keyword evidence="1" id="KW-0472">Membrane</keyword>